<evidence type="ECO:0000313" key="13">
    <source>
        <dbReference type="Proteomes" id="UP001595640"/>
    </source>
</evidence>
<feature type="domain" description="PAS" evidence="10">
    <location>
        <begin position="111"/>
        <end position="161"/>
    </location>
</feature>
<keyword evidence="5" id="KW-0238">DNA-binding</keyword>
<dbReference type="InterPro" id="IPR035965">
    <property type="entry name" value="PAS-like_dom_sf"/>
</dbReference>
<dbReference type="Pfam" id="PF25601">
    <property type="entry name" value="AAA_lid_14"/>
    <property type="match status" value="1"/>
</dbReference>
<protein>
    <recommendedName>
        <fullName evidence="7">HTH-type transcriptional regulatory protein TyrR</fullName>
    </recommendedName>
</protein>
<dbReference type="PROSITE" id="PS50113">
    <property type="entry name" value="PAC"/>
    <property type="match status" value="1"/>
</dbReference>
<keyword evidence="4" id="KW-0805">Transcription regulation</keyword>
<accession>A0ABV7M4N7</accession>
<dbReference type="SUPFAM" id="SSF52540">
    <property type="entry name" value="P-loop containing nucleoside triphosphate hydrolases"/>
    <property type="match status" value="1"/>
</dbReference>
<dbReference type="InterPro" id="IPR000700">
    <property type="entry name" value="PAS-assoc_C"/>
</dbReference>
<dbReference type="PANTHER" id="PTHR32071:SF57">
    <property type="entry name" value="C4-DICARBOXYLATE TRANSPORT TRANSCRIPTIONAL REGULATORY PROTEIN DCTD"/>
    <property type="match status" value="1"/>
</dbReference>
<keyword evidence="3" id="KW-0067">ATP-binding</keyword>
<organism evidence="12 13">
    <name type="scientific">Modicisalibacter luteus</name>
    <dbReference type="NCBI Taxonomy" id="453962"/>
    <lineage>
        <taxon>Bacteria</taxon>
        <taxon>Pseudomonadati</taxon>
        <taxon>Pseudomonadota</taxon>
        <taxon>Gammaproteobacteria</taxon>
        <taxon>Oceanospirillales</taxon>
        <taxon>Halomonadaceae</taxon>
        <taxon>Modicisalibacter</taxon>
    </lineage>
</organism>
<keyword evidence="8" id="KW-0175">Coiled coil</keyword>
<sequence length="569" mass="63729">MEQPRLAARLLEGLPLGVILIQPGETLYINPAARSSLGAAPTTYAELCQREPLLCRLADPSQAADHGSYCIGNEPHFVRSVRLFDNACALLLLPMSLLEGIQPELNRLKQSFRDFQEIFRNSFDGIFVADGEGNTLMVNEGSERNYDLKAEEMVGKNVAEFEKKGLIKPVIAGRVVAERQRITAVQRTHTGKTIMVTGIPLFNDEGKVRRVIINSRDTTELLKLQEELARAQDNLRRMETEVCELRRANLKFEGIVLNSPNMQRIATLAARVAKVDTTILITGESGVGKEVVAKLIHRESSRSRGPFIKINCGAIPRDLLESELFGYESGAFTGAHRQGKVGLIETANGGTLFLDEIGELPLELQVKMLQVLQDHSFSRVGGTRTIEVDLRIIAATNVDLETMVEQKRFRNDLYYRLNIVPINIPPLKERREDIFPLVQRYLDDFNAQYGLSKRLSERALQCLLTYGWPGNVRELRNIIERLVVTSPYELIATDDLPKQLRPGPNPLEKPEMDFKTRVARFEAGLVREAVEKYGTTRAAASHLSISQATAVRKLKADPALVREILEPND</sequence>
<gene>
    <name evidence="12" type="ORF">ACFOEI_16255</name>
</gene>
<dbReference type="InterPro" id="IPR000014">
    <property type="entry name" value="PAS"/>
</dbReference>
<evidence type="ECO:0000256" key="6">
    <source>
        <dbReference type="ARBA" id="ARBA00023163"/>
    </source>
</evidence>
<dbReference type="Pfam" id="PF13426">
    <property type="entry name" value="PAS_9"/>
    <property type="match status" value="1"/>
</dbReference>
<evidence type="ECO:0000256" key="2">
    <source>
        <dbReference type="ARBA" id="ARBA00022797"/>
    </source>
</evidence>
<evidence type="ECO:0000259" key="10">
    <source>
        <dbReference type="PROSITE" id="PS50112"/>
    </source>
</evidence>
<dbReference type="PROSITE" id="PS50112">
    <property type="entry name" value="PAS"/>
    <property type="match status" value="1"/>
</dbReference>
<dbReference type="InterPro" id="IPR027417">
    <property type="entry name" value="P-loop_NTPase"/>
</dbReference>
<keyword evidence="6" id="KW-0804">Transcription</keyword>
<dbReference type="CDD" id="cd00130">
    <property type="entry name" value="PAS"/>
    <property type="match status" value="1"/>
</dbReference>
<evidence type="ECO:0000256" key="7">
    <source>
        <dbReference type="ARBA" id="ARBA00029500"/>
    </source>
</evidence>
<dbReference type="PROSITE" id="PS50045">
    <property type="entry name" value="SIGMA54_INTERACT_4"/>
    <property type="match status" value="1"/>
</dbReference>
<evidence type="ECO:0000256" key="4">
    <source>
        <dbReference type="ARBA" id="ARBA00023015"/>
    </source>
</evidence>
<dbReference type="InterPro" id="IPR002078">
    <property type="entry name" value="Sigma_54_int"/>
</dbReference>
<reference evidence="13" key="1">
    <citation type="journal article" date="2019" name="Int. J. Syst. Evol. Microbiol.">
        <title>The Global Catalogue of Microorganisms (GCM) 10K type strain sequencing project: providing services to taxonomists for standard genome sequencing and annotation.</title>
        <authorList>
            <consortium name="The Broad Institute Genomics Platform"/>
            <consortium name="The Broad Institute Genome Sequencing Center for Infectious Disease"/>
            <person name="Wu L."/>
            <person name="Ma J."/>
        </authorList>
    </citation>
    <scope>NUCLEOTIDE SEQUENCE [LARGE SCALE GENOMIC DNA]</scope>
    <source>
        <strain evidence="13">KCTC 12847</strain>
    </source>
</reference>
<dbReference type="PROSITE" id="PS00676">
    <property type="entry name" value="SIGMA54_INTERACT_2"/>
    <property type="match status" value="1"/>
</dbReference>
<name>A0ABV7M4N7_9GAMM</name>
<dbReference type="CDD" id="cd00009">
    <property type="entry name" value="AAA"/>
    <property type="match status" value="1"/>
</dbReference>
<dbReference type="InterPro" id="IPR025662">
    <property type="entry name" value="Sigma_54_int_dom_ATP-bd_1"/>
</dbReference>
<evidence type="ECO:0000256" key="8">
    <source>
        <dbReference type="SAM" id="Coils"/>
    </source>
</evidence>
<dbReference type="Pfam" id="PF00158">
    <property type="entry name" value="Sigma54_activat"/>
    <property type="match status" value="1"/>
</dbReference>
<keyword evidence="1" id="KW-0547">Nucleotide-binding</keyword>
<dbReference type="InterPro" id="IPR030828">
    <property type="entry name" value="HTH_TyrR"/>
</dbReference>
<dbReference type="Gene3D" id="3.30.450.20">
    <property type="entry name" value="PAS domain"/>
    <property type="match status" value="1"/>
</dbReference>
<evidence type="ECO:0000256" key="1">
    <source>
        <dbReference type="ARBA" id="ARBA00022741"/>
    </source>
</evidence>
<keyword evidence="2" id="KW-0058">Aromatic hydrocarbons catabolism</keyword>
<evidence type="ECO:0000313" key="12">
    <source>
        <dbReference type="EMBL" id="MFC3293609.1"/>
    </source>
</evidence>
<evidence type="ECO:0000259" key="9">
    <source>
        <dbReference type="PROSITE" id="PS50045"/>
    </source>
</evidence>
<dbReference type="InterPro" id="IPR025943">
    <property type="entry name" value="Sigma_54_int_dom_ATP-bd_2"/>
</dbReference>
<dbReference type="Proteomes" id="UP001595640">
    <property type="component" value="Unassembled WGS sequence"/>
</dbReference>
<feature type="domain" description="Sigma-54 factor interaction" evidence="9">
    <location>
        <begin position="255"/>
        <end position="484"/>
    </location>
</feature>
<comment type="caution">
    <text evidence="12">The sequence shown here is derived from an EMBL/GenBank/DDBJ whole genome shotgun (WGS) entry which is preliminary data.</text>
</comment>
<dbReference type="PANTHER" id="PTHR32071">
    <property type="entry name" value="TRANSCRIPTIONAL REGULATORY PROTEIN"/>
    <property type="match status" value="1"/>
</dbReference>
<dbReference type="SMART" id="SM00382">
    <property type="entry name" value="AAA"/>
    <property type="match status" value="1"/>
</dbReference>
<dbReference type="PROSITE" id="PS00688">
    <property type="entry name" value="SIGMA54_INTERACT_3"/>
    <property type="match status" value="1"/>
</dbReference>
<dbReference type="Gene3D" id="1.10.8.60">
    <property type="match status" value="1"/>
</dbReference>
<dbReference type="InterPro" id="IPR025944">
    <property type="entry name" value="Sigma_54_int_dom_CS"/>
</dbReference>
<dbReference type="RefSeq" id="WP_019017878.1">
    <property type="nucleotide sequence ID" value="NZ_BMXD01000001.1"/>
</dbReference>
<dbReference type="InterPro" id="IPR058031">
    <property type="entry name" value="AAA_lid_NorR"/>
</dbReference>
<evidence type="ECO:0000256" key="5">
    <source>
        <dbReference type="ARBA" id="ARBA00023125"/>
    </source>
</evidence>
<proteinExistence type="predicted"/>
<evidence type="ECO:0000259" key="11">
    <source>
        <dbReference type="PROSITE" id="PS50113"/>
    </source>
</evidence>
<keyword evidence="13" id="KW-1185">Reference proteome</keyword>
<dbReference type="EMBL" id="JBHRUH010000031">
    <property type="protein sequence ID" value="MFC3293609.1"/>
    <property type="molecule type" value="Genomic_DNA"/>
</dbReference>
<feature type="coiled-coil region" evidence="8">
    <location>
        <begin position="214"/>
        <end position="241"/>
    </location>
</feature>
<dbReference type="PROSITE" id="PS00675">
    <property type="entry name" value="SIGMA54_INTERACT_1"/>
    <property type="match status" value="1"/>
</dbReference>
<dbReference type="Gene3D" id="1.10.10.60">
    <property type="entry name" value="Homeodomain-like"/>
    <property type="match status" value="1"/>
</dbReference>
<dbReference type="Gene3D" id="3.40.50.300">
    <property type="entry name" value="P-loop containing nucleotide triphosphate hydrolases"/>
    <property type="match status" value="1"/>
</dbReference>
<dbReference type="Pfam" id="PF18024">
    <property type="entry name" value="HTH_50"/>
    <property type="match status" value="1"/>
</dbReference>
<evidence type="ECO:0000256" key="3">
    <source>
        <dbReference type="ARBA" id="ARBA00022840"/>
    </source>
</evidence>
<dbReference type="SUPFAM" id="SSF55785">
    <property type="entry name" value="PYP-like sensor domain (PAS domain)"/>
    <property type="match status" value="1"/>
</dbReference>
<dbReference type="NCBIfam" id="TIGR00229">
    <property type="entry name" value="sensory_box"/>
    <property type="match status" value="1"/>
</dbReference>
<dbReference type="InterPro" id="IPR003593">
    <property type="entry name" value="AAA+_ATPase"/>
</dbReference>
<dbReference type="SMART" id="SM00091">
    <property type="entry name" value="PAS"/>
    <property type="match status" value="2"/>
</dbReference>
<feature type="domain" description="PAC" evidence="11">
    <location>
        <begin position="178"/>
        <end position="230"/>
    </location>
</feature>